<feature type="compositionally biased region" description="Basic residues" evidence="1">
    <location>
        <begin position="75"/>
        <end position="90"/>
    </location>
</feature>
<dbReference type="EMBL" id="ML987193">
    <property type="protein sequence ID" value="KAF2250500.1"/>
    <property type="molecule type" value="Genomic_DNA"/>
</dbReference>
<feature type="region of interest" description="Disordered" evidence="1">
    <location>
        <begin position="710"/>
        <end position="734"/>
    </location>
</feature>
<dbReference type="RefSeq" id="XP_033685504.1">
    <property type="nucleotide sequence ID" value="XM_033828552.1"/>
</dbReference>
<dbReference type="InterPro" id="IPR032675">
    <property type="entry name" value="LRR_dom_sf"/>
</dbReference>
<protein>
    <submittedName>
        <fullName evidence="2">Uncharacterized protein</fullName>
    </submittedName>
</protein>
<dbReference type="PANTHER" id="PTHR34755">
    <property type="entry name" value="SERINE/ARGININE REPETITIVE MATRIX PROTEIN 3-RELATED"/>
    <property type="match status" value="1"/>
</dbReference>
<dbReference type="Gene3D" id="3.80.10.10">
    <property type="entry name" value="Ribonuclease Inhibitor"/>
    <property type="match status" value="1"/>
</dbReference>
<feature type="compositionally biased region" description="Basic residues" evidence="1">
    <location>
        <begin position="32"/>
        <end position="44"/>
    </location>
</feature>
<gene>
    <name evidence="2" type="ORF">BU26DRAFT_517335</name>
</gene>
<keyword evidence="3" id="KW-1185">Reference proteome</keyword>
<name>A0A6A6ILS8_9PLEO</name>
<dbReference type="SUPFAM" id="SSF52047">
    <property type="entry name" value="RNI-like"/>
    <property type="match status" value="1"/>
</dbReference>
<feature type="compositionally biased region" description="Basic residues" evidence="1">
    <location>
        <begin position="1"/>
        <end position="10"/>
    </location>
</feature>
<organism evidence="2 3">
    <name type="scientific">Trematosphaeria pertusa</name>
    <dbReference type="NCBI Taxonomy" id="390896"/>
    <lineage>
        <taxon>Eukaryota</taxon>
        <taxon>Fungi</taxon>
        <taxon>Dikarya</taxon>
        <taxon>Ascomycota</taxon>
        <taxon>Pezizomycotina</taxon>
        <taxon>Dothideomycetes</taxon>
        <taxon>Pleosporomycetidae</taxon>
        <taxon>Pleosporales</taxon>
        <taxon>Massarineae</taxon>
        <taxon>Trematosphaeriaceae</taxon>
        <taxon>Trematosphaeria</taxon>
    </lineage>
</organism>
<dbReference type="GeneID" id="54581882"/>
<dbReference type="Proteomes" id="UP000800094">
    <property type="component" value="Unassembled WGS sequence"/>
</dbReference>
<feature type="compositionally biased region" description="Acidic residues" evidence="1">
    <location>
        <begin position="662"/>
        <end position="683"/>
    </location>
</feature>
<evidence type="ECO:0000313" key="3">
    <source>
        <dbReference type="Proteomes" id="UP000800094"/>
    </source>
</evidence>
<feature type="compositionally biased region" description="Acidic residues" evidence="1">
    <location>
        <begin position="97"/>
        <end position="113"/>
    </location>
</feature>
<evidence type="ECO:0000313" key="2">
    <source>
        <dbReference type="EMBL" id="KAF2250500.1"/>
    </source>
</evidence>
<dbReference type="PANTHER" id="PTHR34755:SF4">
    <property type="entry name" value="F-BOX DOMAIN-CONTAINING PROTEIN"/>
    <property type="match status" value="1"/>
</dbReference>
<evidence type="ECO:0000256" key="1">
    <source>
        <dbReference type="SAM" id="MobiDB-lite"/>
    </source>
</evidence>
<dbReference type="OrthoDB" id="5395390at2759"/>
<accession>A0A6A6ILS8</accession>
<sequence length="734" mass="84831">MAVTLKRKRGAVSYREPSSDDDFSESDDERISRKRARPVRRSARHQSADAEPSSRAQRRHVSPPMANVPVERPKHSPKVAALRRRRKHRISYRDVSTDDDDDSDEDFETDEVEEPPRKAYAKPAQSPPSQKHQNKRRRRLRPIGGPLKPQANSQQAPKPVQIPTDGYKPLWATLPYHVLLQIFVYASHPLHDENMVPTSSIPWLVRVAKMCAAFTKPALTALHRNPPVFAMKQNRKELVHHLISPPEGAHEDYRVMVKRLELDATQMPALTDPTHSVADLAALITSLTTLKEIDIFDPLDRPPYRGRLKRIRRWYYPDELFTALRQSELRLQSWRWNSTFCSRGALWMKEIHADRAFQSLRELTLTKYHTDPPRKPDEDKGQPIAEELLGSALAVLPNLRSLAFETCSVVNGRLLPLLPTTLRSLNITNCIELTSEHLQGFLATHGGLLEDLVLLHNQYLDLSFLVDLKSSCPRLEVLRMDLKNYSSLTMSADNEPLYDYLLGENEIPTWPASLRVIDMEYLRKWSSEAATHFFSSLINSAEELPWLRELRILAMVDVDWRQRADFRRKWTARFEKVFARRWIPPSPHLVSMRAYREWKASWSDVAEKNDSLLDIPEAANTGQASESDSDVPLLPSRKRKDDEHWTSSRLRSRVQTSTNYEETSDDEDESGSQESPNAEDEPEFIQGRCHTVIFRLDNFRPREELYDEDDFLDEERSGDEDWNGNDVVDDEYAW</sequence>
<proteinExistence type="predicted"/>
<reference evidence="2" key="1">
    <citation type="journal article" date="2020" name="Stud. Mycol.">
        <title>101 Dothideomycetes genomes: a test case for predicting lifestyles and emergence of pathogens.</title>
        <authorList>
            <person name="Haridas S."/>
            <person name="Albert R."/>
            <person name="Binder M."/>
            <person name="Bloem J."/>
            <person name="Labutti K."/>
            <person name="Salamov A."/>
            <person name="Andreopoulos B."/>
            <person name="Baker S."/>
            <person name="Barry K."/>
            <person name="Bills G."/>
            <person name="Bluhm B."/>
            <person name="Cannon C."/>
            <person name="Castanera R."/>
            <person name="Culley D."/>
            <person name="Daum C."/>
            <person name="Ezra D."/>
            <person name="Gonzalez J."/>
            <person name="Henrissat B."/>
            <person name="Kuo A."/>
            <person name="Liang C."/>
            <person name="Lipzen A."/>
            <person name="Lutzoni F."/>
            <person name="Magnuson J."/>
            <person name="Mondo S."/>
            <person name="Nolan M."/>
            <person name="Ohm R."/>
            <person name="Pangilinan J."/>
            <person name="Park H.-J."/>
            <person name="Ramirez L."/>
            <person name="Alfaro M."/>
            <person name="Sun H."/>
            <person name="Tritt A."/>
            <person name="Yoshinaga Y."/>
            <person name="Zwiers L.-H."/>
            <person name="Turgeon B."/>
            <person name="Goodwin S."/>
            <person name="Spatafora J."/>
            <person name="Crous P."/>
            <person name="Grigoriev I."/>
        </authorList>
    </citation>
    <scope>NUCLEOTIDE SEQUENCE</scope>
    <source>
        <strain evidence="2">CBS 122368</strain>
    </source>
</reference>
<feature type="compositionally biased region" description="Basic residues" evidence="1">
    <location>
        <begin position="132"/>
        <end position="141"/>
    </location>
</feature>
<feature type="region of interest" description="Disordered" evidence="1">
    <location>
        <begin position="618"/>
        <end position="686"/>
    </location>
</feature>
<dbReference type="InterPro" id="IPR052109">
    <property type="entry name" value="SRRM_Domain-Containing"/>
</dbReference>
<dbReference type="AlphaFoldDB" id="A0A6A6ILS8"/>
<feature type="region of interest" description="Disordered" evidence="1">
    <location>
        <begin position="1"/>
        <end position="161"/>
    </location>
</feature>
<feature type="compositionally biased region" description="Acidic residues" evidence="1">
    <location>
        <begin position="19"/>
        <end position="28"/>
    </location>
</feature>